<dbReference type="STRING" id="657014.SAMN04488092_11066"/>
<organism evidence="2 3">
    <name type="scientific">Thalassovita taeanensis</name>
    <dbReference type="NCBI Taxonomy" id="657014"/>
    <lineage>
        <taxon>Bacteria</taxon>
        <taxon>Pseudomonadati</taxon>
        <taxon>Pseudomonadota</taxon>
        <taxon>Alphaproteobacteria</taxon>
        <taxon>Rhodobacterales</taxon>
        <taxon>Roseobacteraceae</taxon>
        <taxon>Thalassovita</taxon>
    </lineage>
</organism>
<dbReference type="EMBL" id="FOEP01000010">
    <property type="protein sequence ID" value="SEQ65254.1"/>
    <property type="molecule type" value="Genomic_DNA"/>
</dbReference>
<sequence length="605" mass="65119">MFGANILSTRDDLGEAGTYDDICESLGISVIRYPGGTLTERYFDLSNPNQDTAVDVTNGNEIPLLPYGEFMAYAEDADIAVNIVLPTTSYLSEETDANGHRFAQIDEAEVRGFIQSTLNGEFGAPDIRSFEIGNEYWGVGMSSLEYGRVAARMSEIIDEELNSHPNAILFTETDVIVQMGTNYGTAGLDGDYAHLTNVEDQIAALNEDYGLALDDSHVSNSGQIVWARVANEIIIGEFDTSSEQMAIDGVVSHIYSRGPEIPNSRYFDLATVESTWEKAIPDLERHVTEWNVSSRSAAFERGEDFGLLQAHEILNVAEAMNLFDVEAAYVWPVQQNNNTTLSGDEGDLDLRVPGEMFRMMKQNLTDTRPVDLTGGAGRETEEQTPDADIHMFQGQDRIVFYVASTTGEQAETMIDLSGIVTDPGQVTATRLGVAPGEAPGDGASQAAVTGLSQDAVLQDGVLMADLNAYEILEVVLEAPTLTDNYSGFLEANGFFDQPPEEMAADLAPEMTMTALMDNEAPALFNQTDATVDAPTPATFAPAVAQDSPEEDGTDAFLATVMLAPSDKAPDTEDTSDEGDDESSGDDGGFGGMIGALLLLPLLMLG</sequence>
<dbReference type="Gene3D" id="3.20.20.80">
    <property type="entry name" value="Glycosidases"/>
    <property type="match status" value="1"/>
</dbReference>
<dbReference type="RefSeq" id="WP_090270375.1">
    <property type="nucleotide sequence ID" value="NZ_FOEP01000010.1"/>
</dbReference>
<dbReference type="OrthoDB" id="5242885at2"/>
<evidence type="ECO:0008006" key="4">
    <source>
        <dbReference type="Google" id="ProtNLM"/>
    </source>
</evidence>
<dbReference type="InterPro" id="IPR017853">
    <property type="entry name" value="GH"/>
</dbReference>
<feature type="compositionally biased region" description="Acidic residues" evidence="1">
    <location>
        <begin position="571"/>
        <end position="584"/>
    </location>
</feature>
<gene>
    <name evidence="2" type="ORF">SAMN04488092_11066</name>
</gene>
<dbReference type="AlphaFoldDB" id="A0A1H9HSA0"/>
<dbReference type="SUPFAM" id="SSF51445">
    <property type="entry name" value="(Trans)glycosidases"/>
    <property type="match status" value="1"/>
</dbReference>
<name>A0A1H9HSA0_9RHOB</name>
<reference evidence="2 3" key="1">
    <citation type="submission" date="2016-10" db="EMBL/GenBank/DDBJ databases">
        <authorList>
            <person name="de Groot N.N."/>
        </authorList>
    </citation>
    <scope>NUCLEOTIDE SEQUENCE [LARGE SCALE GENOMIC DNA]</scope>
    <source>
        <strain evidence="2 3">DSM 22007</strain>
    </source>
</reference>
<dbReference type="Proteomes" id="UP000198634">
    <property type="component" value="Unassembled WGS sequence"/>
</dbReference>
<proteinExistence type="predicted"/>
<accession>A0A1H9HSA0</accession>
<evidence type="ECO:0000313" key="3">
    <source>
        <dbReference type="Proteomes" id="UP000198634"/>
    </source>
</evidence>
<protein>
    <recommendedName>
        <fullName evidence="4">Alpha-L-arabinofuranosidase</fullName>
    </recommendedName>
</protein>
<evidence type="ECO:0000256" key="1">
    <source>
        <dbReference type="SAM" id="MobiDB-lite"/>
    </source>
</evidence>
<feature type="region of interest" description="Disordered" evidence="1">
    <location>
        <begin position="563"/>
        <end position="588"/>
    </location>
</feature>
<evidence type="ECO:0000313" key="2">
    <source>
        <dbReference type="EMBL" id="SEQ65254.1"/>
    </source>
</evidence>
<keyword evidence="3" id="KW-1185">Reference proteome</keyword>